<dbReference type="GO" id="GO:0005634">
    <property type="term" value="C:nucleus"/>
    <property type="evidence" value="ECO:0007669"/>
    <property type="project" value="TreeGrafter"/>
</dbReference>
<comment type="catalytic activity">
    <reaction evidence="1">
        <text>ATP + ubiquitin + [E1 ubiquitin-activating enzyme]-L-cysteine = AMP + diphosphate + S-ubiquitinyl-[E1 ubiquitin-activating enzyme]-L-cysteine.</text>
        <dbReference type="EC" id="6.2.1.45"/>
    </reaction>
</comment>
<evidence type="ECO:0000256" key="9">
    <source>
        <dbReference type="PROSITE-ProRule" id="PRU10132"/>
    </source>
</evidence>
<dbReference type="GO" id="GO:0006511">
    <property type="term" value="P:ubiquitin-dependent protein catabolic process"/>
    <property type="evidence" value="ECO:0007669"/>
    <property type="project" value="TreeGrafter"/>
</dbReference>
<dbReference type="SUPFAM" id="SSF69572">
    <property type="entry name" value="Activating enzymes of the ubiquitin-like proteins"/>
    <property type="match status" value="2"/>
</dbReference>
<dbReference type="UniPathway" id="UPA00143"/>
<dbReference type="InterPro" id="IPR035985">
    <property type="entry name" value="Ubiquitin-activating_enz"/>
</dbReference>
<dbReference type="Pfam" id="PF10585">
    <property type="entry name" value="UBA_E1_SCCH"/>
    <property type="match status" value="1"/>
</dbReference>
<evidence type="ECO:0000256" key="2">
    <source>
        <dbReference type="ARBA" id="ARBA00004906"/>
    </source>
</evidence>
<dbReference type="PRINTS" id="PR01849">
    <property type="entry name" value="UBIQUITINACT"/>
</dbReference>
<evidence type="ECO:0000256" key="10">
    <source>
        <dbReference type="RuleBase" id="RU000519"/>
    </source>
</evidence>
<evidence type="ECO:0000313" key="12">
    <source>
        <dbReference type="EMBL" id="CAD9249947.1"/>
    </source>
</evidence>
<dbReference type="InterPro" id="IPR033127">
    <property type="entry name" value="UBQ-activ_enz_E1_Cys_AS"/>
</dbReference>
<gene>
    <name evidence="12" type="ORF">PPAR1163_LOCUS8308</name>
</gene>
<feature type="domain" description="Ubiquitin-activating enzyme E1 C-terminal" evidence="11">
    <location>
        <begin position="907"/>
        <end position="1037"/>
    </location>
</feature>
<dbReference type="Gene3D" id="3.40.50.12550">
    <property type="entry name" value="Ubiquitin-activating enzyme E1, inactive adenylation domain, subdomain 2"/>
    <property type="match status" value="1"/>
</dbReference>
<dbReference type="PROSITE" id="PS00865">
    <property type="entry name" value="UBIQUITIN_ACTIVAT_2"/>
    <property type="match status" value="1"/>
</dbReference>
<dbReference type="InterPro" id="IPR018075">
    <property type="entry name" value="UBQ-activ_enz_E1"/>
</dbReference>
<evidence type="ECO:0000256" key="1">
    <source>
        <dbReference type="ARBA" id="ARBA00000488"/>
    </source>
</evidence>
<dbReference type="GO" id="GO:0005737">
    <property type="term" value="C:cytoplasm"/>
    <property type="evidence" value="ECO:0007669"/>
    <property type="project" value="TreeGrafter"/>
</dbReference>
<keyword evidence="8 10" id="KW-0067">ATP-binding</keyword>
<dbReference type="FunFam" id="3.40.50.720:FF:000015">
    <property type="entry name" value="Ubiquitin-activating enzyme E1 1"/>
    <property type="match status" value="1"/>
</dbReference>
<evidence type="ECO:0000256" key="4">
    <source>
        <dbReference type="ARBA" id="ARBA00012990"/>
    </source>
</evidence>
<dbReference type="InterPro" id="IPR000594">
    <property type="entry name" value="ThiF_NAD_FAD-bd"/>
</dbReference>
<evidence type="ECO:0000256" key="5">
    <source>
        <dbReference type="ARBA" id="ARBA00022598"/>
    </source>
</evidence>
<dbReference type="InterPro" id="IPR000011">
    <property type="entry name" value="UBQ/SUMO-activ_enz_E1-like"/>
</dbReference>
<dbReference type="Pfam" id="PF09358">
    <property type="entry name" value="E1_UFD"/>
    <property type="match status" value="1"/>
</dbReference>
<dbReference type="EMBL" id="HBGJ01013145">
    <property type="protein sequence ID" value="CAD9249947.1"/>
    <property type="molecule type" value="Transcribed_RNA"/>
</dbReference>
<dbReference type="Pfam" id="PF16190">
    <property type="entry name" value="E1_FCCH"/>
    <property type="match status" value="1"/>
</dbReference>
<comment type="pathway">
    <text evidence="2">Protein modification; protein ubiquitination.</text>
</comment>
<dbReference type="InterPro" id="IPR019572">
    <property type="entry name" value="UBA_E1_SCCH"/>
</dbReference>
<proteinExistence type="inferred from homology"/>
<name>A0A7S1TWZ4_9STRA</name>
<dbReference type="Pfam" id="PF00899">
    <property type="entry name" value="ThiF"/>
    <property type="match status" value="1"/>
</dbReference>
<dbReference type="AlphaFoldDB" id="A0A7S1TWZ4"/>
<comment type="similarity">
    <text evidence="3 10">Belongs to the ubiquitin-activating E1 family.</text>
</comment>
<dbReference type="FunFam" id="2.40.30.180:FF:000001">
    <property type="entry name" value="ubiquitin-like modifier-activating enzyme 1"/>
    <property type="match status" value="1"/>
</dbReference>
<evidence type="ECO:0000256" key="7">
    <source>
        <dbReference type="ARBA" id="ARBA00022786"/>
    </source>
</evidence>
<dbReference type="GO" id="GO:0006974">
    <property type="term" value="P:DNA damage response"/>
    <property type="evidence" value="ECO:0007669"/>
    <property type="project" value="TreeGrafter"/>
</dbReference>
<dbReference type="InterPro" id="IPR038252">
    <property type="entry name" value="UBA_E1_C_sf"/>
</dbReference>
<sequence>MAEPMDVAAAAAAPAPAPADVDEGLYSRQLYVMGHEAQRRMASSDVLIVGLNGLGVEVAKNVILAGVKSLTLYDPTPASYGDLSAQFYLTEADLGQPRAAASKAKLAELNEYVQVSLTPEGQALDGAYLSGFRVVVAIDQLLAEQLRLNDLCRECGACFLAGDVRGVAAAIFCDFGASFTCYDVDGEPAASAMISAVTQENPAAVTCLEDHRHGLETGDFVTITGVEGMEELNGQEFQITVTGPYTFELPTVDATGYANYIRGGYVNQVKKPVELSFRTMREALVSPGEFLLADFAKMDRPPVLHQAFRGLHAYMREHGGALPPPGDAAAAEEVWQEAQRINAAAKTDGDGSEAALHVENFEDAKDVVLRVALVAAGVTSPMCAAMGGVLGQEVLKAASGKFCPIRQWFYIDALETLSDEPLPAEEVAPRGSRYDGQIAVYGATLQTKICAQRVFLVGAGAIGCEMLKNWAMMGVGCGDAGGVHVTDMDRIERSNLSRQFLFRSTDIGQPKSTTAAASAKRMNTDMRVSPYEAKVAPSTEDVFDTDFYDGLDAVCTALDNIDARLYMDSRCLFFGLPMYESGTMGTKGNTQIVVPHLTEHYGATRDPPEKSVPVCTLKNFPHQIEHTIQWARDWFEGAFKQTPDSVNAYLSDAEFLKKLERQPNIRLETLTAVMRSLVGDRPRSFDDCVAWARLQFDKLFRNAILQLLHNFPLDHVTTSGAPFWSGSKKPPTPLVFSTSDEVHLEFIRSVARLRAQIYGITPSTDDESIVAALDGIDVPAFSPADGVKIAADEKEAAEEEKSSLSGGTSVDSEVSRIVDALPAPASLAGFRLSPVDFDKDVDEQMAVVMAVSNLRARNYKIPEADMHASRQIAGKIIPAIATTTAMVTGLISLEMFKVLQKKPLEAYKNGFANLAIPVFAFSEPGPPEKTKAMIKGEEKAFTAWDFLQVDGTGMTLKGLIDYMEDEYGVEVQMLSYGQAIVHSFMSSAKKRKERMPLPVKDVIELVTKTELPPLKYITLAAMCGDLDTGDEVDLPPLRFRLRQG</sequence>
<dbReference type="Gene3D" id="1.10.10.2660">
    <property type="entry name" value="Ubiquitin-activating enzyme E1, SCCH domain"/>
    <property type="match status" value="1"/>
</dbReference>
<dbReference type="InterPro" id="IPR032420">
    <property type="entry name" value="E1_4HB"/>
</dbReference>
<evidence type="ECO:0000259" key="11">
    <source>
        <dbReference type="SMART" id="SM00985"/>
    </source>
</evidence>
<dbReference type="InterPro" id="IPR042063">
    <property type="entry name" value="Ubi_acti_E1_SCCH"/>
</dbReference>
<protein>
    <recommendedName>
        <fullName evidence="4">E1 ubiquitin-activating enzyme</fullName>
        <ecNumber evidence="4">6.2.1.45</ecNumber>
    </recommendedName>
</protein>
<dbReference type="Gene3D" id="3.10.290.60">
    <property type="entry name" value="Ubiquitin-activating enzyme E1, UFD domain"/>
    <property type="match status" value="1"/>
</dbReference>
<dbReference type="SMART" id="SM00985">
    <property type="entry name" value="UBA_e1_C"/>
    <property type="match status" value="1"/>
</dbReference>
<reference evidence="12" key="1">
    <citation type="submission" date="2021-01" db="EMBL/GenBank/DDBJ databases">
        <authorList>
            <person name="Corre E."/>
            <person name="Pelletier E."/>
            <person name="Niang G."/>
            <person name="Scheremetjew M."/>
            <person name="Finn R."/>
            <person name="Kale V."/>
            <person name="Holt S."/>
            <person name="Cochrane G."/>
            <person name="Meng A."/>
            <person name="Brown T."/>
            <person name="Cohen L."/>
        </authorList>
    </citation>
    <scope>NUCLEOTIDE SEQUENCE</scope>
    <source>
        <strain evidence="12">CCMP2877</strain>
    </source>
</reference>
<dbReference type="CDD" id="cd01490">
    <property type="entry name" value="Ube1_repeat2"/>
    <property type="match status" value="1"/>
</dbReference>
<keyword evidence="7 10" id="KW-0833">Ubl conjugation pathway</keyword>
<dbReference type="GO" id="GO:0005524">
    <property type="term" value="F:ATP binding"/>
    <property type="evidence" value="ECO:0007669"/>
    <property type="project" value="UniProtKB-KW"/>
</dbReference>
<dbReference type="Gene3D" id="3.40.50.720">
    <property type="entry name" value="NAD(P)-binding Rossmann-like Domain"/>
    <property type="match status" value="1"/>
</dbReference>
<keyword evidence="5 10" id="KW-0436">Ligase</keyword>
<dbReference type="Gene3D" id="3.50.50.80">
    <property type="entry name" value="Ubiquitin-activating enzyme E1, inactive adenylation domain, subdomain 1"/>
    <property type="match status" value="1"/>
</dbReference>
<dbReference type="InterPro" id="IPR042449">
    <property type="entry name" value="Ub-E1_IAD_1"/>
</dbReference>
<dbReference type="EC" id="6.2.1.45" evidence="4"/>
<keyword evidence="6 10" id="KW-0547">Nucleotide-binding</keyword>
<dbReference type="Gene3D" id="2.40.30.180">
    <property type="entry name" value="Ubiquitin-activating enzyme E1, FCCH domain"/>
    <property type="match status" value="1"/>
</dbReference>
<dbReference type="NCBIfam" id="TIGR01408">
    <property type="entry name" value="Ube1"/>
    <property type="match status" value="1"/>
</dbReference>
<dbReference type="FunFam" id="3.50.50.80:FF:000001">
    <property type="entry name" value="ubiquitin-like modifier-activating enzyme 1"/>
    <property type="match status" value="1"/>
</dbReference>
<dbReference type="Pfam" id="PF16191">
    <property type="entry name" value="E1_4HB"/>
    <property type="match status" value="1"/>
</dbReference>
<dbReference type="InterPro" id="IPR042302">
    <property type="entry name" value="E1_FCCH_sf"/>
</dbReference>
<dbReference type="InterPro" id="IPR018965">
    <property type="entry name" value="Ub-activating_enz_E1_C"/>
</dbReference>
<accession>A0A7S1TWZ4</accession>
<dbReference type="InterPro" id="IPR032418">
    <property type="entry name" value="E1_FCCH"/>
</dbReference>
<dbReference type="PANTHER" id="PTHR10953">
    <property type="entry name" value="UBIQUITIN-ACTIVATING ENZYME E1"/>
    <property type="match status" value="1"/>
</dbReference>
<dbReference type="InterPro" id="IPR045886">
    <property type="entry name" value="ThiF/MoeB/HesA"/>
</dbReference>
<evidence type="ECO:0000256" key="3">
    <source>
        <dbReference type="ARBA" id="ARBA00005673"/>
    </source>
</evidence>
<evidence type="ECO:0000256" key="6">
    <source>
        <dbReference type="ARBA" id="ARBA00022741"/>
    </source>
</evidence>
<organism evidence="12">
    <name type="scientific">Phaeomonas parva</name>
    <dbReference type="NCBI Taxonomy" id="124430"/>
    <lineage>
        <taxon>Eukaryota</taxon>
        <taxon>Sar</taxon>
        <taxon>Stramenopiles</taxon>
        <taxon>Ochrophyta</taxon>
        <taxon>Pinguiophyceae</taxon>
        <taxon>Pinguiochrysidales</taxon>
        <taxon>Pinguiochrysidaceae</taxon>
        <taxon>Phaeomonas</taxon>
    </lineage>
</organism>
<dbReference type="PANTHER" id="PTHR10953:SF4">
    <property type="entry name" value="UBIQUITIN-ACTIVATING ENZYME E1 C-TERMINAL DOMAIN-CONTAINING PROTEIN"/>
    <property type="match status" value="1"/>
</dbReference>
<feature type="active site" description="Glycyl thioester intermediate" evidence="9">
    <location>
        <position position="615"/>
    </location>
</feature>
<dbReference type="GO" id="GO:0004839">
    <property type="term" value="F:ubiquitin activating enzyme activity"/>
    <property type="evidence" value="ECO:0007669"/>
    <property type="project" value="UniProtKB-EC"/>
</dbReference>
<evidence type="ECO:0000256" key="8">
    <source>
        <dbReference type="ARBA" id="ARBA00022840"/>
    </source>
</evidence>
<dbReference type="FunFam" id="1.10.10.2660:FF:000001">
    <property type="entry name" value="Ubiquitin-activating enzyme E1 1"/>
    <property type="match status" value="1"/>
</dbReference>